<evidence type="ECO:0000259" key="13">
    <source>
        <dbReference type="PROSITE" id="PS50944"/>
    </source>
</evidence>
<comment type="similarity">
    <text evidence="2">Belongs to the DtxR/MntR family.</text>
</comment>
<dbReference type="Gene3D" id="2.30.30.90">
    <property type="match status" value="1"/>
</dbReference>
<sequence>MTVEPMDVSRAQEDFLKTAYLLRSAGTPVTNSELAQAMGLTPAAVSGHSKRLGEMGLLTYERYQEVELTARGQLIALEVLRHHRLLELFFTETLNLPWQVVHQIAEKFEHDLDEVLEDAIDNLLNSPQVDPHGDPIPDKQGRMPVVSGQLLSEVPERACRRVVRVLSQESDVLTWLGEIGLRPGAPIVVKEKLPFDGPLRLDVNGRDAVIGHDLAQRLLVSGTDEQ</sequence>
<dbReference type="GO" id="GO:0005737">
    <property type="term" value="C:cytoplasm"/>
    <property type="evidence" value="ECO:0007669"/>
    <property type="project" value="UniProtKB-SubCell"/>
</dbReference>
<dbReference type="AlphaFoldDB" id="A0A6B1DN38"/>
<dbReference type="GO" id="GO:0003700">
    <property type="term" value="F:DNA-binding transcription factor activity"/>
    <property type="evidence" value="ECO:0007669"/>
    <property type="project" value="InterPro"/>
</dbReference>
<dbReference type="PANTHER" id="PTHR33238:SF11">
    <property type="entry name" value="TRANSCRIPTIONAL REGULATOR MNTR"/>
    <property type="match status" value="1"/>
</dbReference>
<dbReference type="Gene3D" id="1.10.10.10">
    <property type="entry name" value="Winged helix-like DNA-binding domain superfamily/Winged helix DNA-binding domain"/>
    <property type="match status" value="1"/>
</dbReference>
<evidence type="ECO:0000256" key="8">
    <source>
        <dbReference type="ARBA" id="ARBA00023125"/>
    </source>
</evidence>
<keyword evidence="7" id="KW-0805">Transcription regulation</keyword>
<dbReference type="InterPro" id="IPR022687">
    <property type="entry name" value="HTH_DTXR"/>
</dbReference>
<dbReference type="EMBL" id="VXPY01000009">
    <property type="protein sequence ID" value="MYD88910.1"/>
    <property type="molecule type" value="Genomic_DNA"/>
</dbReference>
<evidence type="ECO:0000256" key="2">
    <source>
        <dbReference type="ARBA" id="ARBA00007871"/>
    </source>
</evidence>
<evidence type="ECO:0000256" key="10">
    <source>
        <dbReference type="ARBA" id="ARBA00023163"/>
    </source>
</evidence>
<comment type="subunit">
    <text evidence="3">Homodimer.</text>
</comment>
<evidence type="ECO:0000256" key="9">
    <source>
        <dbReference type="ARBA" id="ARBA00023159"/>
    </source>
</evidence>
<accession>A0A6B1DN38</accession>
<keyword evidence="11" id="KW-0464">Manganese</keyword>
<keyword evidence="6" id="KW-0408">Iron</keyword>
<dbReference type="SMART" id="SM00899">
    <property type="entry name" value="FeoA"/>
    <property type="match status" value="1"/>
</dbReference>
<dbReference type="PANTHER" id="PTHR33238">
    <property type="entry name" value="IRON (METAL) DEPENDENT REPRESSOR, DTXR FAMILY"/>
    <property type="match status" value="1"/>
</dbReference>
<comment type="subcellular location">
    <subcellularLocation>
        <location evidence="1">Cytoplasm</location>
    </subcellularLocation>
</comment>
<evidence type="ECO:0000256" key="3">
    <source>
        <dbReference type="ARBA" id="ARBA00011738"/>
    </source>
</evidence>
<dbReference type="PROSITE" id="PS50944">
    <property type="entry name" value="HTH_DTXR"/>
    <property type="match status" value="1"/>
</dbReference>
<gene>
    <name evidence="14" type="ORF">F4Y08_01025</name>
</gene>
<dbReference type="Pfam" id="PF04023">
    <property type="entry name" value="FeoA"/>
    <property type="match status" value="1"/>
</dbReference>
<dbReference type="Pfam" id="PF02742">
    <property type="entry name" value="Fe_dep_repr_C"/>
    <property type="match status" value="1"/>
</dbReference>
<dbReference type="SUPFAM" id="SSF47979">
    <property type="entry name" value="Iron-dependent repressor protein, dimerization domain"/>
    <property type="match status" value="1"/>
</dbReference>
<dbReference type="SUPFAM" id="SSF50037">
    <property type="entry name" value="C-terminal domain of transcriptional repressors"/>
    <property type="match status" value="1"/>
</dbReference>
<dbReference type="GO" id="GO:0003677">
    <property type="term" value="F:DNA binding"/>
    <property type="evidence" value="ECO:0007669"/>
    <property type="project" value="UniProtKB-KW"/>
</dbReference>
<evidence type="ECO:0000256" key="1">
    <source>
        <dbReference type="ARBA" id="ARBA00004496"/>
    </source>
</evidence>
<keyword evidence="4" id="KW-0963">Cytoplasm</keyword>
<evidence type="ECO:0000256" key="4">
    <source>
        <dbReference type="ARBA" id="ARBA00022490"/>
    </source>
</evidence>
<comment type="caution">
    <text evidence="14">The sequence shown here is derived from an EMBL/GenBank/DDBJ whole genome shotgun (WGS) entry which is preliminary data.</text>
</comment>
<dbReference type="InterPro" id="IPR036421">
    <property type="entry name" value="Fe_dep_repressor_sf"/>
</dbReference>
<protein>
    <recommendedName>
        <fullName evidence="12">Manganese transport regulator</fullName>
    </recommendedName>
</protein>
<evidence type="ECO:0000256" key="12">
    <source>
        <dbReference type="ARBA" id="ARBA00032593"/>
    </source>
</evidence>
<keyword evidence="9" id="KW-0010">Activator</keyword>
<dbReference type="InterPro" id="IPR022689">
    <property type="entry name" value="Iron_dep_repressor"/>
</dbReference>
<dbReference type="GO" id="GO:0046983">
    <property type="term" value="F:protein dimerization activity"/>
    <property type="evidence" value="ECO:0007669"/>
    <property type="project" value="InterPro"/>
</dbReference>
<dbReference type="Pfam" id="PF01325">
    <property type="entry name" value="Fe_dep_repress"/>
    <property type="match status" value="1"/>
</dbReference>
<dbReference type="InterPro" id="IPR001367">
    <property type="entry name" value="Fe_dep_repressor"/>
</dbReference>
<dbReference type="InterPro" id="IPR036390">
    <property type="entry name" value="WH_DNA-bd_sf"/>
</dbReference>
<dbReference type="GO" id="GO:0046914">
    <property type="term" value="F:transition metal ion binding"/>
    <property type="evidence" value="ECO:0007669"/>
    <property type="project" value="InterPro"/>
</dbReference>
<reference evidence="14" key="1">
    <citation type="submission" date="2019-09" db="EMBL/GenBank/DDBJ databases">
        <title>Characterisation of the sponge microbiome using genome-centric metagenomics.</title>
        <authorList>
            <person name="Engelberts J.P."/>
            <person name="Robbins S.J."/>
            <person name="De Goeij J.M."/>
            <person name="Aranda M."/>
            <person name="Bell S.C."/>
            <person name="Webster N.S."/>
        </authorList>
    </citation>
    <scope>NUCLEOTIDE SEQUENCE</scope>
    <source>
        <strain evidence="14">SB0662_bin_9</strain>
    </source>
</reference>
<evidence type="ECO:0000256" key="11">
    <source>
        <dbReference type="ARBA" id="ARBA00023211"/>
    </source>
</evidence>
<dbReference type="Gene3D" id="1.10.60.10">
    <property type="entry name" value="Iron dependent repressor, metal binding and dimerisation domain"/>
    <property type="match status" value="1"/>
</dbReference>
<keyword evidence="5" id="KW-0678">Repressor</keyword>
<evidence type="ECO:0000256" key="7">
    <source>
        <dbReference type="ARBA" id="ARBA00023015"/>
    </source>
</evidence>
<proteinExistence type="inferred from homology"/>
<keyword evidence="8" id="KW-0238">DNA-binding</keyword>
<dbReference type="InterPro" id="IPR050536">
    <property type="entry name" value="DtxR_MntR_Metal-Reg"/>
</dbReference>
<name>A0A6B1DN38_9CHLR</name>
<keyword evidence="10" id="KW-0804">Transcription</keyword>
<dbReference type="InterPro" id="IPR038157">
    <property type="entry name" value="FeoA_core_dom"/>
</dbReference>
<feature type="domain" description="HTH dtxR-type" evidence="13">
    <location>
        <begin position="1"/>
        <end position="69"/>
    </location>
</feature>
<evidence type="ECO:0000256" key="5">
    <source>
        <dbReference type="ARBA" id="ARBA00022491"/>
    </source>
</evidence>
<dbReference type="SUPFAM" id="SSF46785">
    <property type="entry name" value="Winged helix' DNA-binding domain"/>
    <property type="match status" value="1"/>
</dbReference>
<dbReference type="InterPro" id="IPR007167">
    <property type="entry name" value="Fe-transptr_FeoA-like"/>
</dbReference>
<dbReference type="InterPro" id="IPR036388">
    <property type="entry name" value="WH-like_DNA-bd_sf"/>
</dbReference>
<evidence type="ECO:0000313" key="14">
    <source>
        <dbReference type="EMBL" id="MYD88910.1"/>
    </source>
</evidence>
<dbReference type="InterPro" id="IPR008988">
    <property type="entry name" value="Transcriptional_repressor_C"/>
</dbReference>
<evidence type="ECO:0000256" key="6">
    <source>
        <dbReference type="ARBA" id="ARBA00023004"/>
    </source>
</evidence>
<organism evidence="14">
    <name type="scientific">Caldilineaceae bacterium SB0662_bin_9</name>
    <dbReference type="NCBI Taxonomy" id="2605258"/>
    <lineage>
        <taxon>Bacteria</taxon>
        <taxon>Bacillati</taxon>
        <taxon>Chloroflexota</taxon>
        <taxon>Caldilineae</taxon>
        <taxon>Caldilineales</taxon>
        <taxon>Caldilineaceae</taxon>
    </lineage>
</organism>
<dbReference type="SMART" id="SM00529">
    <property type="entry name" value="HTH_DTXR"/>
    <property type="match status" value="1"/>
</dbReference>